<dbReference type="EMBL" id="SJOI01000001">
    <property type="protein sequence ID" value="TCL02921.1"/>
    <property type="molecule type" value="Genomic_DNA"/>
</dbReference>
<dbReference type="AlphaFoldDB" id="A0A4R1NBC5"/>
<evidence type="ECO:0000259" key="4">
    <source>
        <dbReference type="PROSITE" id="PS51077"/>
    </source>
</evidence>
<dbReference type="GO" id="GO:0003700">
    <property type="term" value="F:DNA-binding transcription factor activity"/>
    <property type="evidence" value="ECO:0007669"/>
    <property type="project" value="TreeGrafter"/>
</dbReference>
<organism evidence="6 7">
    <name type="scientific">Sodalis ligni</name>
    <dbReference type="NCBI Taxonomy" id="2697027"/>
    <lineage>
        <taxon>Bacteria</taxon>
        <taxon>Pseudomonadati</taxon>
        <taxon>Pseudomonadota</taxon>
        <taxon>Gammaproteobacteria</taxon>
        <taxon>Enterobacterales</taxon>
        <taxon>Bruguierivoracaceae</taxon>
        <taxon>Sodalis</taxon>
    </lineage>
</organism>
<protein>
    <submittedName>
        <fullName evidence="6">IclR family transcriptional regulator</fullName>
    </submittedName>
</protein>
<evidence type="ECO:0000259" key="5">
    <source>
        <dbReference type="PROSITE" id="PS51078"/>
    </source>
</evidence>
<keyword evidence="3" id="KW-0804">Transcription</keyword>
<dbReference type="SUPFAM" id="SSF55781">
    <property type="entry name" value="GAF domain-like"/>
    <property type="match status" value="1"/>
</dbReference>
<comment type="caution">
    <text evidence="6">The sequence shown here is derived from an EMBL/GenBank/DDBJ whole genome shotgun (WGS) entry which is preliminary data.</text>
</comment>
<reference evidence="6 7" key="1">
    <citation type="submission" date="2019-02" db="EMBL/GenBank/DDBJ databases">
        <title>Investigation of anaerobic lignin degradation for improved lignocellulosic biofuels.</title>
        <authorList>
            <person name="Deangelis K."/>
        </authorList>
    </citation>
    <scope>NUCLEOTIDE SEQUENCE [LARGE SCALE GENOMIC DNA]</scope>
    <source>
        <strain evidence="6 7">159R</strain>
    </source>
</reference>
<dbReference type="PANTHER" id="PTHR30136:SF39">
    <property type="entry name" value="TRANSCRIPTIONAL REGULATORY PROTEIN"/>
    <property type="match status" value="1"/>
</dbReference>
<evidence type="ECO:0000256" key="3">
    <source>
        <dbReference type="ARBA" id="ARBA00023163"/>
    </source>
</evidence>
<evidence type="ECO:0000256" key="2">
    <source>
        <dbReference type="ARBA" id="ARBA00023125"/>
    </source>
</evidence>
<keyword evidence="2" id="KW-0238">DNA-binding</keyword>
<dbReference type="OrthoDB" id="6166718at2"/>
<dbReference type="PROSITE" id="PS51078">
    <property type="entry name" value="ICLR_ED"/>
    <property type="match status" value="1"/>
</dbReference>
<dbReference type="RefSeq" id="WP_132921828.1">
    <property type="nucleotide sequence ID" value="NZ_SJOI01000001.1"/>
</dbReference>
<proteinExistence type="predicted"/>
<dbReference type="InterPro" id="IPR029016">
    <property type="entry name" value="GAF-like_dom_sf"/>
</dbReference>
<dbReference type="InterPro" id="IPR050707">
    <property type="entry name" value="HTH_MetabolicPath_Reg"/>
</dbReference>
<dbReference type="InterPro" id="IPR036388">
    <property type="entry name" value="WH-like_DNA-bd_sf"/>
</dbReference>
<dbReference type="Proteomes" id="UP000294555">
    <property type="component" value="Unassembled WGS sequence"/>
</dbReference>
<dbReference type="InterPro" id="IPR005471">
    <property type="entry name" value="Tscrpt_reg_IclR_N"/>
</dbReference>
<feature type="domain" description="IclR-ED" evidence="5">
    <location>
        <begin position="81"/>
        <end position="239"/>
    </location>
</feature>
<dbReference type="InterPro" id="IPR014757">
    <property type="entry name" value="Tscrpt_reg_IclR_C"/>
</dbReference>
<dbReference type="GO" id="GO:0045892">
    <property type="term" value="P:negative regulation of DNA-templated transcription"/>
    <property type="evidence" value="ECO:0007669"/>
    <property type="project" value="TreeGrafter"/>
</dbReference>
<dbReference type="Gene3D" id="1.10.10.10">
    <property type="entry name" value="Winged helix-like DNA-binding domain superfamily/Winged helix DNA-binding domain"/>
    <property type="match status" value="1"/>
</dbReference>
<dbReference type="Pfam" id="PF01614">
    <property type="entry name" value="IclR_C"/>
    <property type="match status" value="1"/>
</dbReference>
<keyword evidence="7" id="KW-1185">Reference proteome</keyword>
<feature type="domain" description="HTH iclR-type" evidence="4">
    <location>
        <begin position="19"/>
        <end position="80"/>
    </location>
</feature>
<dbReference type="Pfam" id="PF09339">
    <property type="entry name" value="HTH_IclR"/>
    <property type="match status" value="1"/>
</dbReference>
<dbReference type="PROSITE" id="PS51077">
    <property type="entry name" value="HTH_ICLR"/>
    <property type="match status" value="1"/>
</dbReference>
<dbReference type="Gene3D" id="3.30.450.40">
    <property type="match status" value="2"/>
</dbReference>
<accession>A0A4R1NBC5</accession>
<evidence type="ECO:0000313" key="6">
    <source>
        <dbReference type="EMBL" id="TCL02921.1"/>
    </source>
</evidence>
<evidence type="ECO:0000256" key="1">
    <source>
        <dbReference type="ARBA" id="ARBA00023015"/>
    </source>
</evidence>
<sequence length="252" mass="27430">MAEKAENTPQPIGVTPSGVDVIDRAVALLFAFKKQDSSLTLTELSKRTGLYKSTVLRLTAALCHHRLMIRLEDGRFSLGSATFSLGTHYLANLNLSDVLLPLMRELNEQLGETVSFHIREGDHRLCLFRINSQFSVRVNVRQGDIQALDRGAGGRVLLAFSGEPGELYDRVRNVYTYASVGERDEETSGISAPVFGSDQKLIGAVGIVAPVSRLDMALMTQYRPALLDIAARATERLGGDGSPMLAAINIPC</sequence>
<dbReference type="InterPro" id="IPR036390">
    <property type="entry name" value="WH_DNA-bd_sf"/>
</dbReference>
<dbReference type="SMART" id="SM00346">
    <property type="entry name" value="HTH_ICLR"/>
    <property type="match status" value="1"/>
</dbReference>
<gene>
    <name evidence="6" type="ORF">EZJ58_0960</name>
</gene>
<keyword evidence="1" id="KW-0805">Transcription regulation</keyword>
<name>A0A4R1NBC5_9GAMM</name>
<evidence type="ECO:0000313" key="7">
    <source>
        <dbReference type="Proteomes" id="UP000294555"/>
    </source>
</evidence>
<dbReference type="GO" id="GO:0003677">
    <property type="term" value="F:DNA binding"/>
    <property type="evidence" value="ECO:0007669"/>
    <property type="project" value="UniProtKB-KW"/>
</dbReference>
<dbReference type="PANTHER" id="PTHR30136">
    <property type="entry name" value="HELIX-TURN-HELIX TRANSCRIPTIONAL REGULATOR, ICLR FAMILY"/>
    <property type="match status" value="1"/>
</dbReference>
<dbReference type="SUPFAM" id="SSF46785">
    <property type="entry name" value="Winged helix' DNA-binding domain"/>
    <property type="match status" value="1"/>
</dbReference>